<evidence type="ECO:0000313" key="2">
    <source>
        <dbReference type="EMBL" id="GIY44727.1"/>
    </source>
</evidence>
<gene>
    <name evidence="2" type="ORF">CDAR_266481</name>
</gene>
<dbReference type="AlphaFoldDB" id="A0AAV4TIV5"/>
<accession>A0AAV4TIV5</accession>
<evidence type="ECO:0000313" key="3">
    <source>
        <dbReference type="Proteomes" id="UP001054837"/>
    </source>
</evidence>
<protein>
    <submittedName>
        <fullName evidence="2">Uncharacterized protein</fullName>
    </submittedName>
</protein>
<feature type="region of interest" description="Disordered" evidence="1">
    <location>
        <begin position="26"/>
        <end position="51"/>
    </location>
</feature>
<keyword evidence="3" id="KW-1185">Reference proteome</keyword>
<name>A0AAV4TIV5_9ARAC</name>
<evidence type="ECO:0000256" key="1">
    <source>
        <dbReference type="SAM" id="MobiDB-lite"/>
    </source>
</evidence>
<reference evidence="2 3" key="1">
    <citation type="submission" date="2021-06" db="EMBL/GenBank/DDBJ databases">
        <title>Caerostris darwini draft genome.</title>
        <authorList>
            <person name="Kono N."/>
            <person name="Arakawa K."/>
        </authorList>
    </citation>
    <scope>NUCLEOTIDE SEQUENCE [LARGE SCALE GENOMIC DNA]</scope>
</reference>
<comment type="caution">
    <text evidence="2">The sequence shown here is derived from an EMBL/GenBank/DDBJ whole genome shotgun (WGS) entry which is preliminary data.</text>
</comment>
<dbReference type="Proteomes" id="UP001054837">
    <property type="component" value="Unassembled WGS sequence"/>
</dbReference>
<proteinExistence type="predicted"/>
<dbReference type="EMBL" id="BPLQ01009567">
    <property type="protein sequence ID" value="GIY44727.1"/>
    <property type="molecule type" value="Genomic_DNA"/>
</dbReference>
<sequence length="108" mass="12606">MHKWEYNNNEKTSGYWIIFKVTGEVSEAPSSGRTRSMSQTDDNPTGLSFTRSDGMFVRMHHRNRFTFRERKLPDVCVGETGPIRRLPEVNCWNHFSGNTQWSCRTQCS</sequence>
<organism evidence="2 3">
    <name type="scientific">Caerostris darwini</name>
    <dbReference type="NCBI Taxonomy" id="1538125"/>
    <lineage>
        <taxon>Eukaryota</taxon>
        <taxon>Metazoa</taxon>
        <taxon>Ecdysozoa</taxon>
        <taxon>Arthropoda</taxon>
        <taxon>Chelicerata</taxon>
        <taxon>Arachnida</taxon>
        <taxon>Araneae</taxon>
        <taxon>Araneomorphae</taxon>
        <taxon>Entelegynae</taxon>
        <taxon>Araneoidea</taxon>
        <taxon>Araneidae</taxon>
        <taxon>Caerostris</taxon>
    </lineage>
</organism>
<feature type="compositionally biased region" description="Polar residues" evidence="1">
    <location>
        <begin position="28"/>
        <end position="51"/>
    </location>
</feature>